<dbReference type="EMBL" id="CP039347">
    <property type="protein sequence ID" value="QCD87035.1"/>
    <property type="molecule type" value="Genomic_DNA"/>
</dbReference>
<sequence>MELVCNVKRARASFSTTPYANHPSTVVWLSNRVLLGHLHCCGIERFSYPRTPTNTCLQNKQRLPRARQASWWATMVQSQVCRVTLLGSITPHRGIFLFGSYSPSQLVLRMRLIGWKGGMSIQTAFGLD</sequence>
<reference evidence="1 2" key="1">
    <citation type="submission" date="2019-04" db="EMBL/GenBank/DDBJ databases">
        <title>An improved genome assembly and genetic linkage map for asparagus bean, Vigna unguiculata ssp. sesquipedialis.</title>
        <authorList>
            <person name="Xia Q."/>
            <person name="Zhang R."/>
            <person name="Dong Y."/>
        </authorList>
    </citation>
    <scope>NUCLEOTIDE SEQUENCE [LARGE SCALE GENOMIC DNA]</scope>
    <source>
        <tissue evidence="1">Leaf</tissue>
    </source>
</reference>
<name>A0A4D6LFB8_VIGUN</name>
<evidence type="ECO:0000313" key="1">
    <source>
        <dbReference type="EMBL" id="QCD87035.1"/>
    </source>
</evidence>
<accession>A0A4D6LFB8</accession>
<organism evidence="1 2">
    <name type="scientific">Vigna unguiculata</name>
    <name type="common">Cowpea</name>
    <dbReference type="NCBI Taxonomy" id="3917"/>
    <lineage>
        <taxon>Eukaryota</taxon>
        <taxon>Viridiplantae</taxon>
        <taxon>Streptophyta</taxon>
        <taxon>Embryophyta</taxon>
        <taxon>Tracheophyta</taxon>
        <taxon>Spermatophyta</taxon>
        <taxon>Magnoliopsida</taxon>
        <taxon>eudicotyledons</taxon>
        <taxon>Gunneridae</taxon>
        <taxon>Pentapetalae</taxon>
        <taxon>rosids</taxon>
        <taxon>fabids</taxon>
        <taxon>Fabales</taxon>
        <taxon>Fabaceae</taxon>
        <taxon>Papilionoideae</taxon>
        <taxon>50 kb inversion clade</taxon>
        <taxon>NPAAA clade</taxon>
        <taxon>indigoferoid/millettioid clade</taxon>
        <taxon>Phaseoleae</taxon>
        <taxon>Vigna</taxon>
    </lineage>
</organism>
<gene>
    <name evidence="1" type="ORF">DEO72_LG3g1566</name>
</gene>
<evidence type="ECO:0000313" key="2">
    <source>
        <dbReference type="Proteomes" id="UP000501690"/>
    </source>
</evidence>
<dbReference type="AlphaFoldDB" id="A0A4D6LFB8"/>
<proteinExistence type="predicted"/>
<dbReference type="Proteomes" id="UP000501690">
    <property type="component" value="Linkage Group LG3"/>
</dbReference>
<keyword evidence="2" id="KW-1185">Reference proteome</keyword>
<protein>
    <submittedName>
        <fullName evidence="1">Uncharacterized protein</fullName>
    </submittedName>
</protein>